<dbReference type="EMBL" id="JMIR01000007">
    <property type="protein sequence ID" value="KEO83898.1"/>
    <property type="molecule type" value="Genomic_DNA"/>
</dbReference>
<dbReference type="STRING" id="1157490.EL26_06840"/>
<keyword evidence="1" id="KW-0472">Membrane</keyword>
<accession>A0A074LV91</accession>
<protein>
    <recommendedName>
        <fullName evidence="2">YcxB-like C-terminal domain-containing protein</fullName>
    </recommendedName>
</protein>
<feature type="transmembrane region" description="Helical" evidence="1">
    <location>
        <begin position="50"/>
        <end position="71"/>
    </location>
</feature>
<proteinExistence type="predicted"/>
<dbReference type="AlphaFoldDB" id="A0A074LV91"/>
<evidence type="ECO:0000313" key="3">
    <source>
        <dbReference type="EMBL" id="KEO83898.1"/>
    </source>
</evidence>
<dbReference type="Proteomes" id="UP000027931">
    <property type="component" value="Unassembled WGS sequence"/>
</dbReference>
<evidence type="ECO:0000259" key="2">
    <source>
        <dbReference type="Pfam" id="PF14317"/>
    </source>
</evidence>
<keyword evidence="4" id="KW-1185">Reference proteome</keyword>
<dbReference type="RefSeq" id="WP_038085893.1">
    <property type="nucleotide sequence ID" value="NZ_JMIR01000007.1"/>
</dbReference>
<evidence type="ECO:0000313" key="4">
    <source>
        <dbReference type="Proteomes" id="UP000027931"/>
    </source>
</evidence>
<dbReference type="Pfam" id="PF14317">
    <property type="entry name" value="YcxB"/>
    <property type="match status" value="1"/>
</dbReference>
<comment type="caution">
    <text evidence="3">The sequence shown here is derived from an EMBL/GenBank/DDBJ whole genome shotgun (WGS) entry which is preliminary data.</text>
</comment>
<feature type="transmembrane region" description="Helical" evidence="1">
    <location>
        <begin position="26"/>
        <end position="44"/>
    </location>
</feature>
<name>A0A074LV91_9BACL</name>
<feature type="domain" description="YcxB-like C-terminal" evidence="2">
    <location>
        <begin position="89"/>
        <end position="147"/>
    </location>
</feature>
<keyword evidence="1" id="KW-1133">Transmembrane helix</keyword>
<sequence length="187" mass="21989">MVQYQMTEGDNWRFQRHLWFKQRPHYGLMYVFFLLLGIVAYSIPYEQGLLPLRVATSVFVIFIPIVQVYSVKVQMRKLHLYGSYEVETTPDHFVANSPAGRSEIKWSAFTKMTKTAHYYFFWMGAARAVVLPRRAFKTKAEEREFMDAVPQRLTSPKRSVVKPILTWIAFGILAFLIFIGLLTYFLR</sequence>
<organism evidence="3 4">
    <name type="scientific">Tumebacillus flagellatus</name>
    <dbReference type="NCBI Taxonomy" id="1157490"/>
    <lineage>
        <taxon>Bacteria</taxon>
        <taxon>Bacillati</taxon>
        <taxon>Bacillota</taxon>
        <taxon>Bacilli</taxon>
        <taxon>Bacillales</taxon>
        <taxon>Alicyclobacillaceae</taxon>
        <taxon>Tumebacillus</taxon>
    </lineage>
</organism>
<reference evidence="3 4" key="1">
    <citation type="journal article" date="2013" name="Int. J. Syst. Evol. Microbiol.">
        <title>Tumebacillus flagellatus sp. nov., an alpha-amylase/pullulanase-producing bacterium isolated from cassava wastewater.</title>
        <authorList>
            <person name="Wang Q."/>
            <person name="Xie N."/>
            <person name="Qin Y."/>
            <person name="Shen N."/>
            <person name="Zhu J."/>
            <person name="Mi H."/>
            <person name="Huang R."/>
        </authorList>
    </citation>
    <scope>NUCLEOTIDE SEQUENCE [LARGE SCALE GENOMIC DNA]</scope>
    <source>
        <strain evidence="3 4">GST4</strain>
    </source>
</reference>
<feature type="transmembrane region" description="Helical" evidence="1">
    <location>
        <begin position="164"/>
        <end position="186"/>
    </location>
</feature>
<gene>
    <name evidence="3" type="ORF">EL26_06840</name>
</gene>
<dbReference type="InterPro" id="IPR025588">
    <property type="entry name" value="YcxB-like_C"/>
</dbReference>
<evidence type="ECO:0000256" key="1">
    <source>
        <dbReference type="SAM" id="Phobius"/>
    </source>
</evidence>
<keyword evidence="1" id="KW-0812">Transmembrane</keyword>